<dbReference type="Pfam" id="PF23276">
    <property type="entry name" value="TPR_24"/>
    <property type="match status" value="1"/>
</dbReference>
<name>A0A086T5D5_HAPC1</name>
<organism evidence="4 5">
    <name type="scientific">Hapsidospora chrysogenum (strain ATCC 11550 / CBS 779.69 / DSM 880 / IAM 14645 / JCM 23072 / IMI 49137)</name>
    <name type="common">Acremonium chrysogenum</name>
    <dbReference type="NCBI Taxonomy" id="857340"/>
    <lineage>
        <taxon>Eukaryota</taxon>
        <taxon>Fungi</taxon>
        <taxon>Dikarya</taxon>
        <taxon>Ascomycota</taxon>
        <taxon>Pezizomycotina</taxon>
        <taxon>Sordariomycetes</taxon>
        <taxon>Hypocreomycetidae</taxon>
        <taxon>Hypocreales</taxon>
        <taxon>Bionectriaceae</taxon>
        <taxon>Hapsidospora</taxon>
    </lineage>
</organism>
<comment type="caution">
    <text evidence="4">The sequence shown here is derived from an EMBL/GenBank/DDBJ whole genome shotgun (WGS) entry which is preliminary data.</text>
</comment>
<evidence type="ECO:0000259" key="3">
    <source>
        <dbReference type="Pfam" id="PF23276"/>
    </source>
</evidence>
<evidence type="ECO:0000313" key="5">
    <source>
        <dbReference type="Proteomes" id="UP000029964"/>
    </source>
</evidence>
<proteinExistence type="predicted"/>
<dbReference type="InterPro" id="IPR011990">
    <property type="entry name" value="TPR-like_helical_dom_sf"/>
</dbReference>
<dbReference type="EMBL" id="JPKY01000046">
    <property type="protein sequence ID" value="KFH44567.1"/>
    <property type="molecule type" value="Genomic_DNA"/>
</dbReference>
<feature type="compositionally biased region" description="Gly residues" evidence="2">
    <location>
        <begin position="556"/>
        <end position="569"/>
    </location>
</feature>
<evidence type="ECO:0000313" key="4">
    <source>
        <dbReference type="EMBL" id="KFH44567.1"/>
    </source>
</evidence>
<accession>A0A086T5D5</accession>
<reference evidence="5" key="1">
    <citation type="journal article" date="2014" name="Genome Announc.">
        <title>Genome sequence and annotation of Acremonium chrysogenum, producer of the beta-lactam antibiotic cephalosporin C.</title>
        <authorList>
            <person name="Terfehr D."/>
            <person name="Dahlmann T.A."/>
            <person name="Specht T."/>
            <person name="Zadra I."/>
            <person name="Kuernsteiner H."/>
            <person name="Kueck U."/>
        </authorList>
    </citation>
    <scope>NUCLEOTIDE SEQUENCE [LARGE SCALE GENOMIC DNA]</scope>
    <source>
        <strain evidence="5">ATCC 11550 / CBS 779.69 / DSM 880 / IAM 14645 / JCM 23072 / IMI 49137</strain>
    </source>
</reference>
<evidence type="ECO:0000256" key="2">
    <source>
        <dbReference type="SAM" id="MobiDB-lite"/>
    </source>
</evidence>
<dbReference type="HOGENOM" id="CLU_008514_0_0_1"/>
<dbReference type="Gene3D" id="1.25.40.10">
    <property type="entry name" value="Tetratricopeptide repeat domain"/>
    <property type="match status" value="2"/>
</dbReference>
<keyword evidence="1" id="KW-0677">Repeat</keyword>
<sequence>MRRQQLLYDGLWRCLCPGYDRSALSKAVQTPLPILGQGLPPQTRLATRQQPWIQKRTFGLEAPSEPLHKKPQNAGDRETQLRETAPHIASQEARDRKKLGKTLDETLMAPTVPTEKTLADTSIEDLQMTLKKIRDPAGYSVHGQVFNRYGRIILIVEHLIKVRGLPADRFMFECMMDAMIDPQGSAEGIRVLFKEMHKHDIFPSETICRSALAALAVHPDYALRQQVLDTMKRHWFRVDTAEEQDIILGMLRDGQHELAYDKLMGLIGRRERIDLWFLDIFIFVFGHEGYLDEMLQVLYERKRAKGTGKVAMNLIYYALDQCSSASHYQGTAFAWNAVVRNGQLKPSDGILENVLATAAREGDVELATEVHSMISKRSRVQIHHYEALVEAFARDRNVAGALRILSIMEQSGLSVLRENTRAVYDALRQDRTLLAEAKAVLRDMASTDRVPLGAISVVLEAKAKELGSEAASELYDDVERLSGRQPSATMIQDMIINSSTEDKTRAFLNDYKEKISVHENPPARLPMPYNKLISACLDFKELDLAMRFAHQTLDSSGGGGGGGGGGPEGMGTPPWLGRLTEAAIDAEDRRIWEIFDRFEKAGNKDAVDSMRKMLKLAQLARRVRDKNSVKAAEVDAFAGY</sequence>
<gene>
    <name evidence="4" type="ORF">ACRE_046190</name>
</gene>
<feature type="domain" description="Pentatricopeptide repeat-containing protein-mitochondrial" evidence="3">
    <location>
        <begin position="348"/>
        <end position="477"/>
    </location>
</feature>
<dbReference type="Proteomes" id="UP000029964">
    <property type="component" value="Unassembled WGS sequence"/>
</dbReference>
<dbReference type="STRING" id="857340.A0A086T5D5"/>
<dbReference type="InterPro" id="IPR057027">
    <property type="entry name" value="TPR_mt"/>
</dbReference>
<evidence type="ECO:0000256" key="1">
    <source>
        <dbReference type="ARBA" id="ARBA00022737"/>
    </source>
</evidence>
<dbReference type="OrthoDB" id="747253at2759"/>
<protein>
    <recommendedName>
        <fullName evidence="3">Pentatricopeptide repeat-containing protein-mitochondrial domain-containing protein</fullName>
    </recommendedName>
</protein>
<keyword evidence="5" id="KW-1185">Reference proteome</keyword>
<dbReference type="PANTHER" id="PTHR47447:SF23">
    <property type="entry name" value="PENTACOTRIPEPTIDE-REPEAT REGION OF PRORP DOMAIN-CONTAINING PROTEIN"/>
    <property type="match status" value="1"/>
</dbReference>
<dbReference type="PANTHER" id="PTHR47447">
    <property type="entry name" value="OS03G0856100 PROTEIN"/>
    <property type="match status" value="1"/>
</dbReference>
<dbReference type="AlphaFoldDB" id="A0A086T5D5"/>
<feature type="region of interest" description="Disordered" evidence="2">
    <location>
        <begin position="555"/>
        <end position="576"/>
    </location>
</feature>